<sequence>MQIRITDSAEVEVVDADDLKALGLASAGHPPQKVADALERTGLGRVEGEHAWLSVDALRAGARGDRGDEWVKKFDGMIDYARTKGWVNDAGEVRAHIE</sequence>
<dbReference type="Proteomes" id="UP000431744">
    <property type="component" value="Unassembled WGS sequence"/>
</dbReference>
<dbReference type="OrthoDB" id="4481150at2"/>
<dbReference type="AlphaFoldDB" id="A0A6H9WB71"/>
<organism evidence="1 2">
    <name type="scientific">Pseudoclavibacter endophyticus</name>
    <dbReference type="NCBI Taxonomy" id="1778590"/>
    <lineage>
        <taxon>Bacteria</taxon>
        <taxon>Bacillati</taxon>
        <taxon>Actinomycetota</taxon>
        <taxon>Actinomycetes</taxon>
        <taxon>Micrococcales</taxon>
        <taxon>Microbacteriaceae</taxon>
        <taxon>Pseudoclavibacter</taxon>
    </lineage>
</organism>
<reference evidence="1 2" key="1">
    <citation type="submission" date="2019-09" db="EMBL/GenBank/DDBJ databases">
        <title>Phylogeny of genus Pseudoclavibacter and closely related genus.</title>
        <authorList>
            <person name="Li Y."/>
        </authorList>
    </citation>
    <scope>NUCLEOTIDE SEQUENCE [LARGE SCALE GENOMIC DNA]</scope>
    <source>
        <strain evidence="1 2">EGI 60007</strain>
    </source>
</reference>
<accession>A0A6H9WB71</accession>
<evidence type="ECO:0000313" key="1">
    <source>
        <dbReference type="EMBL" id="KAB1647800.1"/>
    </source>
</evidence>
<dbReference type="EMBL" id="WBJY01000003">
    <property type="protein sequence ID" value="KAB1647800.1"/>
    <property type="molecule type" value="Genomic_DNA"/>
</dbReference>
<gene>
    <name evidence="1" type="ORF">F8O04_12305</name>
</gene>
<dbReference type="RefSeq" id="WP_158029693.1">
    <property type="nucleotide sequence ID" value="NZ_BMHG01000001.1"/>
</dbReference>
<keyword evidence="2" id="KW-1185">Reference proteome</keyword>
<comment type="caution">
    <text evidence="1">The sequence shown here is derived from an EMBL/GenBank/DDBJ whole genome shotgun (WGS) entry which is preliminary data.</text>
</comment>
<protein>
    <submittedName>
        <fullName evidence="1">Uncharacterized protein</fullName>
    </submittedName>
</protein>
<evidence type="ECO:0000313" key="2">
    <source>
        <dbReference type="Proteomes" id="UP000431744"/>
    </source>
</evidence>
<name>A0A6H9WB71_9MICO</name>
<proteinExistence type="predicted"/>